<keyword evidence="2" id="KW-1185">Reference proteome</keyword>
<protein>
    <submittedName>
        <fullName evidence="1">Uncharacterized protein</fullName>
    </submittedName>
</protein>
<evidence type="ECO:0000313" key="1">
    <source>
        <dbReference type="EMBL" id="AJA44426.1"/>
    </source>
</evidence>
<name>A0A0A7S5A8_FRIPE</name>
<proteinExistence type="predicted"/>
<reference evidence="1 2" key="1">
    <citation type="journal article" date="2014" name="Appl. Environ. Microbiol.">
        <title>Gut symbionts from distinct hosts exhibit genotoxic activity via divergent colibactin biosynthetic pathways.</title>
        <authorList>
            <person name="Engel P."/>
            <person name="Vizcaino M.I."/>
            <person name="Crawford J.M."/>
        </authorList>
    </citation>
    <scope>NUCLEOTIDE SEQUENCE [LARGE SCALE GENOMIC DNA]</scope>
    <source>
        <strain evidence="1 2">PEB0191</strain>
    </source>
</reference>
<dbReference type="KEGG" id="fpp:FPB0191_00595"/>
<dbReference type="HOGENOM" id="CLU_862651_0_0_6"/>
<accession>A0A0A7S5A8</accession>
<dbReference type="RefSeq" id="WP_039103910.1">
    <property type="nucleotide sequence ID" value="NZ_CP009056.1"/>
</dbReference>
<dbReference type="Proteomes" id="UP000030901">
    <property type="component" value="Chromosome"/>
</dbReference>
<evidence type="ECO:0000313" key="2">
    <source>
        <dbReference type="Proteomes" id="UP000030901"/>
    </source>
</evidence>
<dbReference type="OrthoDB" id="7066195at2"/>
<dbReference type="AlphaFoldDB" id="A0A0A7S5A8"/>
<organism evidence="1 2">
    <name type="scientific">Frischella perrara</name>
    <dbReference type="NCBI Taxonomy" id="1267021"/>
    <lineage>
        <taxon>Bacteria</taxon>
        <taxon>Pseudomonadati</taxon>
        <taxon>Pseudomonadota</taxon>
        <taxon>Gammaproteobacteria</taxon>
        <taxon>Orbales</taxon>
        <taxon>Orbaceae</taxon>
        <taxon>Frischella</taxon>
    </lineage>
</organism>
<dbReference type="EMBL" id="CP009056">
    <property type="protein sequence ID" value="AJA44426.1"/>
    <property type="molecule type" value="Genomic_DNA"/>
</dbReference>
<gene>
    <name evidence="1" type="ORF">FPB0191_00595</name>
</gene>
<sequence>MTHTTSPLDMAKIIELKTIGIKPHIPFYASTRTTVGSFQPEHNYPQYPPISLQQAENAPYRVNNPFNTEFRILIVGDNYQIRERWVYRRKPQYILLDKQQLIGLAALENGEHFFIFDDDLQLQSITLKEAVSLPNYIKIVKNMGKIISIEKKPLLSITKWEYEYWPNNNNRHYLRSFSYTINKKQVLRSLFIEYDKNGNPLSVLTKNQDDKLISLEEYYQEDSDYVSETTWFDEQGVKRNIVYIPKVGETKNVHFDNEGNITTITYDNIESDHLPDFVEEQRYQNLAVDTSKQYKAEDSQQPEK</sequence>